<dbReference type="PANTHER" id="PTHR43837:SF1">
    <property type="entry name" value="RIBOSOMAL PROTEIN US12 METHYLTHIOTRANSFERASE RIMO"/>
    <property type="match status" value="1"/>
</dbReference>
<dbReference type="Gene3D" id="3.80.30.20">
    <property type="entry name" value="tm_1862 like domain"/>
    <property type="match status" value="1"/>
</dbReference>
<dbReference type="GO" id="GO:0005829">
    <property type="term" value="C:cytosol"/>
    <property type="evidence" value="ECO:0007669"/>
    <property type="project" value="TreeGrafter"/>
</dbReference>
<dbReference type="GO" id="GO:0005840">
    <property type="term" value="C:ribosome"/>
    <property type="evidence" value="ECO:0007669"/>
    <property type="project" value="UniProtKB-KW"/>
</dbReference>
<evidence type="ECO:0000256" key="5">
    <source>
        <dbReference type="ARBA" id="ARBA00022723"/>
    </source>
</evidence>
<dbReference type="NCBIfam" id="TIGR01125">
    <property type="entry name" value="30S ribosomal protein S12 methylthiotransferase RimO"/>
    <property type="match status" value="1"/>
</dbReference>
<keyword evidence="12" id="KW-0687">Ribonucleoprotein</keyword>
<dbReference type="InterPro" id="IPR005840">
    <property type="entry name" value="Ribosomal_uS12_MeSTrfase_RimO"/>
</dbReference>
<comment type="catalytic activity">
    <reaction evidence="8">
        <text>L-aspartate(89)-[ribosomal protein uS12]-hydrogen + (sulfur carrier)-SH + AH2 + 2 S-adenosyl-L-methionine = 3-methylsulfanyl-L-aspartate(89)-[ribosomal protein uS12]-hydrogen + (sulfur carrier)-H + 5'-deoxyadenosine + L-methionine + A + S-adenosyl-L-homocysteine + 2 H(+)</text>
        <dbReference type="Rhea" id="RHEA:37087"/>
        <dbReference type="Rhea" id="RHEA-COMP:10460"/>
        <dbReference type="Rhea" id="RHEA-COMP:10461"/>
        <dbReference type="Rhea" id="RHEA-COMP:14737"/>
        <dbReference type="Rhea" id="RHEA-COMP:14739"/>
        <dbReference type="ChEBI" id="CHEBI:13193"/>
        <dbReference type="ChEBI" id="CHEBI:15378"/>
        <dbReference type="ChEBI" id="CHEBI:17319"/>
        <dbReference type="ChEBI" id="CHEBI:17499"/>
        <dbReference type="ChEBI" id="CHEBI:29917"/>
        <dbReference type="ChEBI" id="CHEBI:29961"/>
        <dbReference type="ChEBI" id="CHEBI:57844"/>
        <dbReference type="ChEBI" id="CHEBI:57856"/>
        <dbReference type="ChEBI" id="CHEBI:59789"/>
        <dbReference type="ChEBI" id="CHEBI:64428"/>
        <dbReference type="ChEBI" id="CHEBI:73599"/>
        <dbReference type="EC" id="2.8.4.4"/>
    </reaction>
</comment>
<comment type="cofactor">
    <cofactor evidence="8">
        <name>[4Fe-4S] cluster</name>
        <dbReference type="ChEBI" id="CHEBI:49883"/>
    </cofactor>
    <text evidence="8">Binds 2 [4Fe-4S] clusters. One cluster is coordinated with 3 cysteines and an exchangeable S-adenosyl-L-methionine.</text>
</comment>
<dbReference type="RefSeq" id="WP_121902170.1">
    <property type="nucleotide sequence ID" value="NZ_REFW01000003.1"/>
</dbReference>
<feature type="domain" description="MTTase N-terminal" evidence="10">
    <location>
        <begin position="1"/>
        <end position="117"/>
    </location>
</feature>
<keyword evidence="4 8" id="KW-0949">S-adenosyl-L-methionine</keyword>
<evidence type="ECO:0000313" key="12">
    <source>
        <dbReference type="EMBL" id="RMB59048.1"/>
    </source>
</evidence>
<dbReference type="GO" id="GO:0051539">
    <property type="term" value="F:4 iron, 4 sulfur cluster binding"/>
    <property type="evidence" value="ECO:0007669"/>
    <property type="project" value="UniProtKB-UniRule"/>
</dbReference>
<feature type="binding site" evidence="8">
    <location>
        <position position="10"/>
    </location>
    <ligand>
        <name>[4Fe-4S] cluster</name>
        <dbReference type="ChEBI" id="CHEBI:49883"/>
        <label>1</label>
    </ligand>
</feature>
<dbReference type="PROSITE" id="PS51918">
    <property type="entry name" value="RADICAL_SAM"/>
    <property type="match status" value="1"/>
</dbReference>
<proteinExistence type="inferred from homology"/>
<evidence type="ECO:0000256" key="6">
    <source>
        <dbReference type="ARBA" id="ARBA00023004"/>
    </source>
</evidence>
<sequence length="468" mass="50023">MKVHISTLGCARNDVDSEELAARLEQGGFELVDEAAEAETVVVNTCGFVEQAKKDSIDTLLAAADLKASGRTRAVVAVGCMAERYGVQLAEELPEADAVLGFDDYADIADKLRGILAGQKPESHIPRDRRKLLPLSPSARPAAAASVAVPGHAMPEGVAPASGPRAWRRRMASGPSSPLKIASGCDRRCSFCAIPMFRGSYLSRPMDDVVAEARWLVEEGVKEVFLVSENTSSYGKDLAGQASLEALLPKLAAIDGLEWLRVSYLQPAEIRPSMLEAMLHTPKVVPYFDLSFQHAAPAVLRRMRRFGDPDSFLSIIEKIRGVAPDAGIRSNVIAGFPGETDADVAILRQFIIDANLDVLGVFAYSDEDGTEGENLPHHVAPDEIEERRAMLADVSVEVCESRAAERIGDAAVVLVEDNVDGAAVARGPHQGPETDGLVTIPGATLSIGELVPVTYVDAIGIDLVGEIR</sequence>
<feature type="binding site" evidence="8">
    <location>
        <position position="46"/>
    </location>
    <ligand>
        <name>[4Fe-4S] cluster</name>
        <dbReference type="ChEBI" id="CHEBI:49883"/>
        <label>1</label>
    </ligand>
</feature>
<dbReference type="EC" id="2.8.4.4" evidence="8"/>
<dbReference type="GO" id="GO:0035600">
    <property type="term" value="P:tRNA methylthiolation"/>
    <property type="evidence" value="ECO:0007669"/>
    <property type="project" value="UniProtKB-ARBA"/>
</dbReference>
<evidence type="ECO:0000256" key="8">
    <source>
        <dbReference type="HAMAP-Rule" id="MF_01865"/>
    </source>
</evidence>
<dbReference type="Gene3D" id="3.40.50.12160">
    <property type="entry name" value="Methylthiotransferase, N-terminal domain"/>
    <property type="match status" value="1"/>
</dbReference>
<evidence type="ECO:0000259" key="9">
    <source>
        <dbReference type="PROSITE" id="PS50926"/>
    </source>
</evidence>
<dbReference type="SFLD" id="SFLDG01082">
    <property type="entry name" value="B12-binding_domain_containing"/>
    <property type="match status" value="1"/>
</dbReference>
<comment type="function">
    <text evidence="8">Catalyzes the methylthiolation of an aspartic acid residue of ribosomal protein uS12.</text>
</comment>
<dbReference type="SFLD" id="SFLDF00274">
    <property type="entry name" value="ribosomal_protein_S12_methylth"/>
    <property type="match status" value="1"/>
</dbReference>
<dbReference type="InterPro" id="IPR038135">
    <property type="entry name" value="Methylthiotransferase_N_sf"/>
</dbReference>
<gene>
    <name evidence="8 12" type="primary">rimO</name>
    <name evidence="12" type="ORF">EAX62_12565</name>
</gene>
<evidence type="ECO:0000256" key="3">
    <source>
        <dbReference type="ARBA" id="ARBA00022679"/>
    </source>
</evidence>
<dbReference type="InterPro" id="IPR002792">
    <property type="entry name" value="TRAM_dom"/>
</dbReference>
<dbReference type="AlphaFoldDB" id="A0A3M0G3E8"/>
<dbReference type="PROSITE" id="PS51449">
    <property type="entry name" value="MTTASE_N"/>
    <property type="match status" value="1"/>
</dbReference>
<feature type="binding site" evidence="8">
    <location>
        <position position="185"/>
    </location>
    <ligand>
        <name>[4Fe-4S] cluster</name>
        <dbReference type="ChEBI" id="CHEBI:49883"/>
        <label>2</label>
        <note>4Fe-4S-S-AdoMet</note>
    </ligand>
</feature>
<dbReference type="SFLD" id="SFLDG01061">
    <property type="entry name" value="methylthiotransferase"/>
    <property type="match status" value="1"/>
</dbReference>
<dbReference type="GO" id="GO:0035599">
    <property type="term" value="F:aspartic acid methylthiotransferase activity"/>
    <property type="evidence" value="ECO:0007669"/>
    <property type="project" value="TreeGrafter"/>
</dbReference>
<feature type="domain" description="Radical SAM core" evidence="11">
    <location>
        <begin position="171"/>
        <end position="403"/>
    </location>
</feature>
<dbReference type="GO" id="GO:0103039">
    <property type="term" value="F:protein methylthiotransferase activity"/>
    <property type="evidence" value="ECO:0007669"/>
    <property type="project" value="UniProtKB-EC"/>
</dbReference>
<dbReference type="HAMAP" id="MF_01865">
    <property type="entry name" value="MTTase_RimO"/>
    <property type="match status" value="1"/>
</dbReference>
<evidence type="ECO:0000256" key="1">
    <source>
        <dbReference type="ARBA" id="ARBA00022485"/>
    </source>
</evidence>
<dbReference type="PROSITE" id="PS01278">
    <property type="entry name" value="MTTASE_RADICAL"/>
    <property type="match status" value="1"/>
</dbReference>
<feature type="binding site" evidence="8">
    <location>
        <position position="189"/>
    </location>
    <ligand>
        <name>[4Fe-4S] cluster</name>
        <dbReference type="ChEBI" id="CHEBI:49883"/>
        <label>2</label>
        <note>4Fe-4S-S-AdoMet</note>
    </ligand>
</feature>
<keyword evidence="6 8" id="KW-0408">Iron</keyword>
<comment type="subcellular location">
    <subcellularLocation>
        <location evidence="8">Cytoplasm</location>
    </subcellularLocation>
</comment>
<keyword evidence="3 8" id="KW-0808">Transferase</keyword>
<feature type="binding site" evidence="8">
    <location>
        <position position="80"/>
    </location>
    <ligand>
        <name>[4Fe-4S] cluster</name>
        <dbReference type="ChEBI" id="CHEBI:49883"/>
        <label>1</label>
    </ligand>
</feature>
<dbReference type="InterPro" id="IPR023404">
    <property type="entry name" value="rSAM_horseshoe"/>
</dbReference>
<dbReference type="SFLD" id="SFLDS00029">
    <property type="entry name" value="Radical_SAM"/>
    <property type="match status" value="1"/>
</dbReference>
<keyword evidence="1 8" id="KW-0004">4Fe-4S</keyword>
<dbReference type="FunFam" id="3.80.30.20:FF:000001">
    <property type="entry name" value="tRNA-2-methylthio-N(6)-dimethylallyladenosine synthase 2"/>
    <property type="match status" value="1"/>
</dbReference>
<dbReference type="InterPro" id="IPR007197">
    <property type="entry name" value="rSAM"/>
</dbReference>
<dbReference type="OrthoDB" id="9805215at2"/>
<dbReference type="SMART" id="SM00729">
    <property type="entry name" value="Elp3"/>
    <property type="match status" value="1"/>
</dbReference>
<keyword evidence="13" id="KW-1185">Reference proteome</keyword>
<comment type="similarity">
    <text evidence="8">Belongs to the methylthiotransferase family. RimO subfamily.</text>
</comment>
<protein>
    <recommendedName>
        <fullName evidence="8">Ribosomal protein uS12 methylthiotransferase RimO</fullName>
        <shortName evidence="8">uS12 MTTase</shortName>
        <shortName evidence="8">uS12 methylthiotransferase</shortName>
        <ecNumber evidence="8">2.8.4.4</ecNumber>
    </recommendedName>
    <alternativeName>
        <fullName evidence="8">Ribosomal protein uS12 (aspartate-C(3))-methylthiotransferase</fullName>
    </alternativeName>
    <alternativeName>
        <fullName evidence="8">Ribosome maturation factor RimO</fullName>
    </alternativeName>
</protein>
<accession>A0A3M0G3E8</accession>
<evidence type="ECO:0000313" key="13">
    <source>
        <dbReference type="Proteomes" id="UP000275256"/>
    </source>
</evidence>
<name>A0A3M0G3E8_9ACTN</name>
<comment type="caution">
    <text evidence="12">The sequence shown here is derived from an EMBL/GenBank/DDBJ whole genome shotgun (WGS) entry which is preliminary data.</text>
</comment>
<keyword evidence="2 8" id="KW-0963">Cytoplasm</keyword>
<dbReference type="PROSITE" id="PS50926">
    <property type="entry name" value="TRAM"/>
    <property type="match status" value="1"/>
</dbReference>
<feature type="binding site" evidence="8">
    <location>
        <position position="192"/>
    </location>
    <ligand>
        <name>[4Fe-4S] cluster</name>
        <dbReference type="ChEBI" id="CHEBI:49883"/>
        <label>2</label>
        <note>4Fe-4S-S-AdoMet</note>
    </ligand>
</feature>
<dbReference type="Gene3D" id="2.40.50.140">
    <property type="entry name" value="Nucleic acid-binding proteins"/>
    <property type="match status" value="1"/>
</dbReference>
<organism evidence="12 13">
    <name type="scientific">Tessaracoccus antarcticus</name>
    <dbReference type="NCBI Taxonomy" id="2479848"/>
    <lineage>
        <taxon>Bacteria</taxon>
        <taxon>Bacillati</taxon>
        <taxon>Actinomycetota</taxon>
        <taxon>Actinomycetes</taxon>
        <taxon>Propionibacteriales</taxon>
        <taxon>Propionibacteriaceae</taxon>
        <taxon>Tessaracoccus</taxon>
    </lineage>
</organism>
<evidence type="ECO:0000259" key="10">
    <source>
        <dbReference type="PROSITE" id="PS51449"/>
    </source>
</evidence>
<evidence type="ECO:0000259" key="11">
    <source>
        <dbReference type="PROSITE" id="PS51918"/>
    </source>
</evidence>
<keyword evidence="7 8" id="KW-0411">Iron-sulfur</keyword>
<keyword evidence="5 8" id="KW-0479">Metal-binding</keyword>
<evidence type="ECO:0000256" key="4">
    <source>
        <dbReference type="ARBA" id="ARBA00022691"/>
    </source>
</evidence>
<evidence type="ECO:0000256" key="7">
    <source>
        <dbReference type="ARBA" id="ARBA00023014"/>
    </source>
</evidence>
<reference evidence="12 13" key="1">
    <citation type="submission" date="2018-10" db="EMBL/GenBank/DDBJ databases">
        <title>Tessaracoccus antarcticuss sp. nov., isolated from sediment.</title>
        <authorList>
            <person name="Zhou L.Y."/>
            <person name="Du Z.J."/>
        </authorList>
    </citation>
    <scope>NUCLEOTIDE SEQUENCE [LARGE SCALE GENOMIC DNA]</scope>
    <source>
        <strain evidence="12 13">JDX10</strain>
    </source>
</reference>
<dbReference type="InterPro" id="IPR013848">
    <property type="entry name" value="Methylthiotransferase_N"/>
</dbReference>
<dbReference type="Pfam" id="PF04055">
    <property type="entry name" value="Radical_SAM"/>
    <property type="match status" value="1"/>
</dbReference>
<dbReference type="InterPro" id="IPR012340">
    <property type="entry name" value="NA-bd_OB-fold"/>
</dbReference>
<dbReference type="InterPro" id="IPR006638">
    <property type="entry name" value="Elp3/MiaA/NifB-like_rSAM"/>
</dbReference>
<dbReference type="InterPro" id="IPR058240">
    <property type="entry name" value="rSAM_sf"/>
</dbReference>
<keyword evidence="12" id="KW-0689">Ribosomal protein</keyword>
<dbReference type="Proteomes" id="UP000275256">
    <property type="component" value="Unassembled WGS sequence"/>
</dbReference>
<dbReference type="SUPFAM" id="SSF102114">
    <property type="entry name" value="Radical SAM enzymes"/>
    <property type="match status" value="1"/>
</dbReference>
<dbReference type="GO" id="GO:0046872">
    <property type="term" value="F:metal ion binding"/>
    <property type="evidence" value="ECO:0007669"/>
    <property type="project" value="UniProtKB-KW"/>
</dbReference>
<dbReference type="PANTHER" id="PTHR43837">
    <property type="entry name" value="RIBOSOMAL PROTEIN S12 METHYLTHIOTRANSFERASE RIMO"/>
    <property type="match status" value="1"/>
</dbReference>
<feature type="domain" description="TRAM" evidence="9">
    <location>
        <begin position="404"/>
        <end position="468"/>
    </location>
</feature>
<dbReference type="CDD" id="cd01335">
    <property type="entry name" value="Radical_SAM"/>
    <property type="match status" value="1"/>
</dbReference>
<dbReference type="InterPro" id="IPR020612">
    <property type="entry name" value="Methylthiotransferase_CS"/>
</dbReference>
<dbReference type="EMBL" id="REFW01000003">
    <property type="protein sequence ID" value="RMB59048.1"/>
    <property type="molecule type" value="Genomic_DNA"/>
</dbReference>
<dbReference type="InterPro" id="IPR005839">
    <property type="entry name" value="Methylthiotransferase"/>
</dbReference>
<evidence type="ECO:0000256" key="2">
    <source>
        <dbReference type="ARBA" id="ARBA00022490"/>
    </source>
</evidence>
<dbReference type="Pfam" id="PF00919">
    <property type="entry name" value="UPF0004"/>
    <property type="match status" value="1"/>
</dbReference>
<dbReference type="Pfam" id="PF18693">
    <property type="entry name" value="TRAM_2"/>
    <property type="match status" value="1"/>
</dbReference>